<protein>
    <submittedName>
        <fullName evidence="2">LLM class flavin-dependent oxidoreductase</fullName>
    </submittedName>
</protein>
<dbReference type="SUPFAM" id="SSF51679">
    <property type="entry name" value="Bacterial luciferase-like"/>
    <property type="match status" value="1"/>
</dbReference>
<evidence type="ECO:0000313" key="2">
    <source>
        <dbReference type="EMBL" id="NMI00383.1"/>
    </source>
</evidence>
<dbReference type="PANTHER" id="PTHR30137">
    <property type="entry name" value="LUCIFERASE-LIKE MONOOXYGENASE"/>
    <property type="match status" value="1"/>
</dbReference>
<comment type="caution">
    <text evidence="2">The sequence shown here is derived from an EMBL/GenBank/DDBJ whole genome shotgun (WGS) entry which is preliminary data.</text>
</comment>
<dbReference type="Proteomes" id="UP000820669">
    <property type="component" value="Unassembled WGS sequence"/>
</dbReference>
<sequence length="364" mass="40116">MHVGRGIFLQNNGDPDRDAEIVATEFRLAEQAEADGFDSLWAAEHHFDGYHMCPNPAQVLTYLAGRTRRVLLGSMVVVLPWHDPVRLAEDLALVDHLSEGRLVLGVGRGLGRIEFEGFRLEMGESRPRFIEHAEALVQGFETGTMAYDGEYYRQPPVALRPKPRGSLRGRVYAAAVSPASMDIMARLGFGVLVIPQKPWATTEAEVAAYRERFLEINGVEPPRPLLATWTAVHESAAAAQELHSEHIVRYARSIVEHYEFGNEGLAEIPGYEYYGALAKNLKKRGLEEFTHFLAGLQVHGTPDAVTDQLVDYARRIDAAGVIAVLSTFGHQSTAEAMRNQALFASAVLPKLQAIDTHRVLGAAA</sequence>
<dbReference type="InterPro" id="IPR050766">
    <property type="entry name" value="Bact_Lucif_Oxidored"/>
</dbReference>
<accession>A0ABX1SHR7</accession>
<dbReference type="PANTHER" id="PTHR30137:SF6">
    <property type="entry name" value="LUCIFERASE-LIKE MONOOXYGENASE"/>
    <property type="match status" value="1"/>
</dbReference>
<feature type="domain" description="Luciferase-like" evidence="1">
    <location>
        <begin position="6"/>
        <end position="314"/>
    </location>
</feature>
<dbReference type="InterPro" id="IPR036661">
    <property type="entry name" value="Luciferase-like_sf"/>
</dbReference>
<dbReference type="RefSeq" id="WP_169383860.1">
    <property type="nucleotide sequence ID" value="NZ_JAAXLA010000055.1"/>
</dbReference>
<dbReference type="Pfam" id="PF00296">
    <property type="entry name" value="Bac_luciferase"/>
    <property type="match status" value="1"/>
</dbReference>
<name>A0ABX1SHR7_9PSEU</name>
<evidence type="ECO:0000313" key="3">
    <source>
        <dbReference type="Proteomes" id="UP000820669"/>
    </source>
</evidence>
<organism evidence="2 3">
    <name type="scientific">Pseudonocardia acidicola</name>
    <dbReference type="NCBI Taxonomy" id="2724939"/>
    <lineage>
        <taxon>Bacteria</taxon>
        <taxon>Bacillati</taxon>
        <taxon>Actinomycetota</taxon>
        <taxon>Actinomycetes</taxon>
        <taxon>Pseudonocardiales</taxon>
        <taxon>Pseudonocardiaceae</taxon>
        <taxon>Pseudonocardia</taxon>
    </lineage>
</organism>
<dbReference type="Gene3D" id="3.20.20.30">
    <property type="entry name" value="Luciferase-like domain"/>
    <property type="match status" value="1"/>
</dbReference>
<reference evidence="2 3" key="1">
    <citation type="submission" date="2020-04" db="EMBL/GenBank/DDBJ databases">
        <authorList>
            <person name="Klaysubun C."/>
            <person name="Duangmal K."/>
            <person name="Lipun K."/>
        </authorList>
    </citation>
    <scope>NUCLEOTIDE SEQUENCE [LARGE SCALE GENOMIC DNA]</scope>
    <source>
        <strain evidence="2 3">K10HN5</strain>
    </source>
</reference>
<keyword evidence="3" id="KW-1185">Reference proteome</keyword>
<dbReference type="EMBL" id="JAAXLA010000055">
    <property type="protein sequence ID" value="NMI00383.1"/>
    <property type="molecule type" value="Genomic_DNA"/>
</dbReference>
<dbReference type="InterPro" id="IPR011251">
    <property type="entry name" value="Luciferase-like_dom"/>
</dbReference>
<proteinExistence type="predicted"/>
<gene>
    <name evidence="2" type="ORF">HF526_24175</name>
</gene>
<evidence type="ECO:0000259" key="1">
    <source>
        <dbReference type="Pfam" id="PF00296"/>
    </source>
</evidence>